<dbReference type="GeneID" id="96008657"/>
<evidence type="ECO:0000259" key="4">
    <source>
        <dbReference type="Pfam" id="PF24808"/>
    </source>
</evidence>
<feature type="domain" description="DUF7707" evidence="4">
    <location>
        <begin position="24"/>
        <end position="129"/>
    </location>
</feature>
<keyword evidence="3" id="KW-0732">Signal</keyword>
<evidence type="ECO:0000256" key="1">
    <source>
        <dbReference type="SAM" id="MobiDB-lite"/>
    </source>
</evidence>
<gene>
    <name evidence="5" type="ORF">WHR41_07214</name>
</gene>
<feature type="chain" id="PRO_5044207228" description="DUF7707 domain-containing protein" evidence="3">
    <location>
        <begin position="21"/>
        <end position="222"/>
    </location>
</feature>
<feature type="region of interest" description="Disordered" evidence="1">
    <location>
        <begin position="129"/>
        <end position="160"/>
    </location>
</feature>
<dbReference type="RefSeq" id="XP_069227000.1">
    <property type="nucleotide sequence ID" value="XM_069375819.1"/>
</dbReference>
<organism evidence="5 6">
    <name type="scientific">Cladosporium halotolerans</name>
    <dbReference type="NCBI Taxonomy" id="1052096"/>
    <lineage>
        <taxon>Eukaryota</taxon>
        <taxon>Fungi</taxon>
        <taxon>Dikarya</taxon>
        <taxon>Ascomycota</taxon>
        <taxon>Pezizomycotina</taxon>
        <taxon>Dothideomycetes</taxon>
        <taxon>Dothideomycetidae</taxon>
        <taxon>Cladosporiales</taxon>
        <taxon>Cladosporiaceae</taxon>
        <taxon>Cladosporium</taxon>
    </lineage>
</organism>
<keyword evidence="2" id="KW-1133">Transmembrane helix</keyword>
<evidence type="ECO:0000313" key="5">
    <source>
        <dbReference type="EMBL" id="KAL1583894.1"/>
    </source>
</evidence>
<dbReference type="InterPro" id="IPR056124">
    <property type="entry name" value="DUF7707"/>
</dbReference>
<dbReference type="PANTHER" id="PTHR38118:SF2">
    <property type="entry name" value="CDP-ALCOHOL PHOSPHATIDYLTRANSFERASE PROTEIN"/>
    <property type="match status" value="1"/>
</dbReference>
<evidence type="ECO:0000256" key="3">
    <source>
        <dbReference type="SAM" id="SignalP"/>
    </source>
</evidence>
<feature type="signal peptide" evidence="3">
    <location>
        <begin position="1"/>
        <end position="20"/>
    </location>
</feature>
<dbReference type="PANTHER" id="PTHR38118">
    <property type="entry name" value="ANCHORED CELL WALL PROTEIN 11-RELATED"/>
    <property type="match status" value="1"/>
</dbReference>
<sequence length="222" mass="22500">MKTFTISALASGALISLASAQEQYQISPDSVSSSNREYWCQQQLTQCPLICLQPPSETPTTSANTCDADSLSYNCVCADGLRPNVTQYTQTLPFFICQEWGNQCVTACGTDNACSAACRQDHPCGAQDPIKPNSSTISSTMSASASASQTGSSDAGATTDAQGGTVYSGFGRASSTGGSGEAQESAAAEGAGVGRAAALEAGHAFGLVALAGAFFGGFALVL</sequence>
<name>A0AB34KLN6_9PEZI</name>
<keyword evidence="2" id="KW-0812">Transmembrane</keyword>
<dbReference type="AlphaFoldDB" id="A0AB34KLN6"/>
<evidence type="ECO:0000256" key="2">
    <source>
        <dbReference type="SAM" id="Phobius"/>
    </source>
</evidence>
<comment type="caution">
    <text evidence="5">The sequence shown here is derived from an EMBL/GenBank/DDBJ whole genome shotgun (WGS) entry which is preliminary data.</text>
</comment>
<accession>A0AB34KLN6</accession>
<dbReference type="Pfam" id="PF24808">
    <property type="entry name" value="DUF7707"/>
    <property type="match status" value="1"/>
</dbReference>
<keyword evidence="2" id="KW-0472">Membrane</keyword>
<feature type="compositionally biased region" description="Low complexity" evidence="1">
    <location>
        <begin position="134"/>
        <end position="159"/>
    </location>
</feature>
<reference evidence="5 6" key="1">
    <citation type="journal article" date="2020" name="Microbiol. Resour. Announc.">
        <title>Draft Genome Sequence of a Cladosporium Species Isolated from the Mesophotic Ascidian Didemnum maculosum.</title>
        <authorList>
            <person name="Gioti A."/>
            <person name="Siaperas R."/>
            <person name="Nikolaivits E."/>
            <person name="Le Goff G."/>
            <person name="Ouazzani J."/>
            <person name="Kotoulas G."/>
            <person name="Topakas E."/>
        </authorList>
    </citation>
    <scope>NUCLEOTIDE SEQUENCE [LARGE SCALE GENOMIC DNA]</scope>
    <source>
        <strain evidence="5 6">TM138-S3</strain>
    </source>
</reference>
<feature type="transmembrane region" description="Helical" evidence="2">
    <location>
        <begin position="201"/>
        <end position="221"/>
    </location>
</feature>
<dbReference type="Proteomes" id="UP000803884">
    <property type="component" value="Unassembled WGS sequence"/>
</dbReference>
<protein>
    <recommendedName>
        <fullName evidence="4">DUF7707 domain-containing protein</fullName>
    </recommendedName>
</protein>
<evidence type="ECO:0000313" key="6">
    <source>
        <dbReference type="Proteomes" id="UP000803884"/>
    </source>
</evidence>
<keyword evidence="6" id="KW-1185">Reference proteome</keyword>
<proteinExistence type="predicted"/>
<dbReference type="EMBL" id="JAAQHG020000031">
    <property type="protein sequence ID" value="KAL1583894.1"/>
    <property type="molecule type" value="Genomic_DNA"/>
</dbReference>